<dbReference type="PROSITE" id="PS51898">
    <property type="entry name" value="TYR_RECOMBINASE"/>
    <property type="match status" value="1"/>
</dbReference>
<dbReference type="InterPro" id="IPR011010">
    <property type="entry name" value="DNA_brk_join_enz"/>
</dbReference>
<dbReference type="Proteomes" id="UP000273143">
    <property type="component" value="Chromosome"/>
</dbReference>
<feature type="domain" description="Tyr recombinase" evidence="4">
    <location>
        <begin position="166"/>
        <end position="337"/>
    </location>
</feature>
<dbReference type="PANTHER" id="PTHR30349:SF94">
    <property type="entry name" value="INTEGRASE_RECOMBINASE HI_1414-RELATED"/>
    <property type="match status" value="1"/>
</dbReference>
<evidence type="ECO:0000256" key="3">
    <source>
        <dbReference type="ARBA" id="ARBA00023172"/>
    </source>
</evidence>
<dbReference type="AlphaFoldDB" id="A0A3Q9JGZ5"/>
<dbReference type="Gene3D" id="1.10.150.130">
    <property type="match status" value="1"/>
</dbReference>
<keyword evidence="6" id="KW-1185">Reference proteome</keyword>
<protein>
    <submittedName>
        <fullName evidence="5">Site-specific integrase</fullName>
    </submittedName>
</protein>
<dbReference type="KEGG" id="emo:DM558_00280"/>
<accession>A0A3Q9JGZ5</accession>
<evidence type="ECO:0000256" key="1">
    <source>
        <dbReference type="ARBA" id="ARBA00022908"/>
    </source>
</evidence>
<dbReference type="InterPro" id="IPR013762">
    <property type="entry name" value="Integrase-like_cat_sf"/>
</dbReference>
<keyword evidence="3" id="KW-0233">DNA recombination</keyword>
<dbReference type="Gene3D" id="1.10.443.10">
    <property type="entry name" value="Intergrase catalytic core"/>
    <property type="match status" value="1"/>
</dbReference>
<dbReference type="SUPFAM" id="SSF56349">
    <property type="entry name" value="DNA breaking-rejoining enzymes"/>
    <property type="match status" value="1"/>
</dbReference>
<sequence>MATIRKRGDKWQVQIKKKINGQEVRESNTFLTKGEAQAWATMREADLIDSDRKGLIVGNKHTLYDALIKYRDEIASKKKSVKWLTTKINNFIDTLPFVGELITSIKPVQYAEFRDKRLKTVKNSTVIKELGILSVVYSKAIKEWGWCSVNPISNIEKPRKTKHRNRLISNDEIDAILSILDYKEGDTPTSKKQELAYIFLIAIETAMRQGEILSLTYDAVFLDKRFVHLDKTKNGDTRDVPLSNRAVYLFEQVLKNKHEDNKLFTLSSASADAMFRKYRNKLGINDLHFHDTRHEAITRLSKKLGVLELARMVGHRNISQLMTYYNETAESLASKLG</sequence>
<keyword evidence="1" id="KW-0229">DNA integration</keyword>
<dbReference type="EMBL" id="CP029822">
    <property type="protein sequence ID" value="AZS49306.1"/>
    <property type="molecule type" value="Genomic_DNA"/>
</dbReference>
<dbReference type="GO" id="GO:0006310">
    <property type="term" value="P:DNA recombination"/>
    <property type="evidence" value="ECO:0007669"/>
    <property type="project" value="UniProtKB-KW"/>
</dbReference>
<dbReference type="GO" id="GO:0015074">
    <property type="term" value="P:DNA integration"/>
    <property type="evidence" value="ECO:0007669"/>
    <property type="project" value="UniProtKB-KW"/>
</dbReference>
<dbReference type="InterPro" id="IPR002104">
    <property type="entry name" value="Integrase_catalytic"/>
</dbReference>
<organism evidence="5 6">
    <name type="scientific">Entomomonas moraniae</name>
    <dbReference type="NCBI Taxonomy" id="2213226"/>
    <lineage>
        <taxon>Bacteria</taxon>
        <taxon>Pseudomonadati</taxon>
        <taxon>Pseudomonadota</taxon>
        <taxon>Gammaproteobacteria</taxon>
        <taxon>Pseudomonadales</taxon>
        <taxon>Pseudomonadaceae</taxon>
        <taxon>Entomomonas</taxon>
    </lineage>
</organism>
<evidence type="ECO:0000259" key="4">
    <source>
        <dbReference type="PROSITE" id="PS51898"/>
    </source>
</evidence>
<dbReference type="RefSeq" id="WP_127161525.1">
    <property type="nucleotide sequence ID" value="NZ_CP029822.1"/>
</dbReference>
<dbReference type="InterPro" id="IPR010998">
    <property type="entry name" value="Integrase_recombinase_N"/>
</dbReference>
<evidence type="ECO:0000256" key="2">
    <source>
        <dbReference type="ARBA" id="ARBA00023125"/>
    </source>
</evidence>
<evidence type="ECO:0000313" key="6">
    <source>
        <dbReference type="Proteomes" id="UP000273143"/>
    </source>
</evidence>
<dbReference type="CDD" id="cd00796">
    <property type="entry name" value="INT_Rci_Hp1_C"/>
    <property type="match status" value="1"/>
</dbReference>
<proteinExistence type="predicted"/>
<dbReference type="Pfam" id="PF00589">
    <property type="entry name" value="Phage_integrase"/>
    <property type="match status" value="1"/>
</dbReference>
<dbReference type="GO" id="GO:0003677">
    <property type="term" value="F:DNA binding"/>
    <property type="evidence" value="ECO:0007669"/>
    <property type="project" value="UniProtKB-KW"/>
</dbReference>
<gene>
    <name evidence="5" type="ORF">DM558_00280</name>
</gene>
<dbReference type="PANTHER" id="PTHR30349">
    <property type="entry name" value="PHAGE INTEGRASE-RELATED"/>
    <property type="match status" value="1"/>
</dbReference>
<evidence type="ECO:0000313" key="5">
    <source>
        <dbReference type="EMBL" id="AZS49306.1"/>
    </source>
</evidence>
<reference evidence="6" key="1">
    <citation type="submission" date="2018-06" db="EMBL/GenBank/DDBJ databases">
        <title>Complete genome of Pseudomonas insecticola strain QZS01.</title>
        <authorList>
            <person name="Wang J."/>
            <person name="Su Q."/>
        </authorList>
    </citation>
    <scope>NUCLEOTIDE SEQUENCE [LARGE SCALE GENOMIC DNA]</scope>
    <source>
        <strain evidence="6">QZS01</strain>
    </source>
</reference>
<dbReference type="InterPro" id="IPR050090">
    <property type="entry name" value="Tyrosine_recombinase_XerCD"/>
</dbReference>
<keyword evidence="2" id="KW-0238">DNA-binding</keyword>
<name>A0A3Q9JGZ5_9GAMM</name>